<reference evidence="7 8" key="1">
    <citation type="submission" date="2019-02" db="EMBL/GenBank/DDBJ databases">
        <title>Sequencing the genomes of 1000 actinobacteria strains.</title>
        <authorList>
            <person name="Klenk H.-P."/>
        </authorList>
    </citation>
    <scope>NUCLEOTIDE SEQUENCE [LARGE SCALE GENOMIC DNA]</scope>
    <source>
        <strain evidence="7 8">DSM 45779</strain>
    </source>
</reference>
<feature type="transmembrane region" description="Helical" evidence="6">
    <location>
        <begin position="168"/>
        <end position="188"/>
    </location>
</feature>
<feature type="transmembrane region" description="Helical" evidence="6">
    <location>
        <begin position="60"/>
        <end position="78"/>
    </location>
</feature>
<evidence type="ECO:0000313" key="8">
    <source>
        <dbReference type="Proteomes" id="UP000291591"/>
    </source>
</evidence>
<name>A0A4Q7UUQ9_PSEST</name>
<feature type="transmembrane region" description="Helical" evidence="6">
    <location>
        <begin position="90"/>
        <end position="112"/>
    </location>
</feature>
<organism evidence="7 8">
    <name type="scientific">Pseudonocardia sediminis</name>
    <dbReference type="NCBI Taxonomy" id="1397368"/>
    <lineage>
        <taxon>Bacteria</taxon>
        <taxon>Bacillati</taxon>
        <taxon>Actinomycetota</taxon>
        <taxon>Actinomycetes</taxon>
        <taxon>Pseudonocardiales</taxon>
        <taxon>Pseudonocardiaceae</taxon>
        <taxon>Pseudonocardia</taxon>
    </lineage>
</organism>
<sequence>MNPAFGGTDTLPPPLDLSRVLTSWTVEPWVLFPVVVLGIAYLLGVRTVRRRGVAWQRSRTVMWFVGLAIIALSTSSVIGEYDNALFSMTAVQHMLLQMVAPTPLGLAAPVTLALRALRGHPRRTLLAVTHSRYLGVLTHPVVAYTLFVVTPFIVIYSPLFELSVSNPIVHNLMHLHFVLVGALLYWPLLGIDPFPNPLPYAMRLLLVFGLGPAHIVLGIPIMLRKELIAPDFFLRIAEVWGSDPFADQKTGGAILWIFGDVVVLLLLAGMFVQWNRSEHREQRRVDRHLDRLHGEASSVAPWWVTDDPRAARRLPDFVQREDTVPAAQEEIR</sequence>
<protein>
    <submittedName>
        <fullName evidence="7">Cytochrome c oxidase assembly factor CtaG</fullName>
    </submittedName>
</protein>
<comment type="caution">
    <text evidence="7">The sequence shown here is derived from an EMBL/GenBank/DDBJ whole genome shotgun (WGS) entry which is preliminary data.</text>
</comment>
<keyword evidence="8" id="KW-1185">Reference proteome</keyword>
<accession>A0A4Q7UUQ9</accession>
<evidence type="ECO:0000256" key="3">
    <source>
        <dbReference type="ARBA" id="ARBA00022692"/>
    </source>
</evidence>
<dbReference type="Pfam" id="PF09678">
    <property type="entry name" value="Caa3_CtaG"/>
    <property type="match status" value="1"/>
</dbReference>
<dbReference type="Proteomes" id="UP000291591">
    <property type="component" value="Unassembled WGS sequence"/>
</dbReference>
<dbReference type="OrthoDB" id="5241646at2"/>
<evidence type="ECO:0000256" key="4">
    <source>
        <dbReference type="ARBA" id="ARBA00022989"/>
    </source>
</evidence>
<evidence type="ECO:0000256" key="1">
    <source>
        <dbReference type="ARBA" id="ARBA00004651"/>
    </source>
</evidence>
<feature type="transmembrane region" description="Helical" evidence="6">
    <location>
        <begin position="253"/>
        <end position="274"/>
    </location>
</feature>
<dbReference type="EMBL" id="SHKL01000001">
    <property type="protein sequence ID" value="RZT85622.1"/>
    <property type="molecule type" value="Genomic_DNA"/>
</dbReference>
<keyword evidence="3 6" id="KW-0812">Transmembrane</keyword>
<feature type="transmembrane region" description="Helical" evidence="6">
    <location>
        <begin position="29"/>
        <end position="48"/>
    </location>
</feature>
<evidence type="ECO:0000256" key="5">
    <source>
        <dbReference type="ARBA" id="ARBA00023136"/>
    </source>
</evidence>
<keyword evidence="2" id="KW-1003">Cell membrane</keyword>
<evidence type="ECO:0000256" key="2">
    <source>
        <dbReference type="ARBA" id="ARBA00022475"/>
    </source>
</evidence>
<feature type="transmembrane region" description="Helical" evidence="6">
    <location>
        <begin position="133"/>
        <end position="156"/>
    </location>
</feature>
<evidence type="ECO:0000256" key="6">
    <source>
        <dbReference type="SAM" id="Phobius"/>
    </source>
</evidence>
<feature type="transmembrane region" description="Helical" evidence="6">
    <location>
        <begin position="200"/>
        <end position="223"/>
    </location>
</feature>
<evidence type="ECO:0000313" key="7">
    <source>
        <dbReference type="EMBL" id="RZT85622.1"/>
    </source>
</evidence>
<dbReference type="GO" id="GO:0005886">
    <property type="term" value="C:plasma membrane"/>
    <property type="evidence" value="ECO:0007669"/>
    <property type="project" value="UniProtKB-SubCell"/>
</dbReference>
<proteinExistence type="predicted"/>
<keyword evidence="5 6" id="KW-0472">Membrane</keyword>
<comment type="subcellular location">
    <subcellularLocation>
        <location evidence="1">Cell membrane</location>
        <topology evidence="1">Multi-pass membrane protein</topology>
    </subcellularLocation>
</comment>
<gene>
    <name evidence="7" type="ORF">EV383_2498</name>
</gene>
<dbReference type="AlphaFoldDB" id="A0A4Q7UUQ9"/>
<dbReference type="RefSeq" id="WP_130290049.1">
    <property type="nucleotide sequence ID" value="NZ_SHKL01000001.1"/>
</dbReference>
<keyword evidence="4 6" id="KW-1133">Transmembrane helix</keyword>
<dbReference type="InterPro" id="IPR019108">
    <property type="entry name" value="Caa3_assmbl_CtaG-rel"/>
</dbReference>